<name>D9Q1R6_ACIS3</name>
<organism evidence="1 2">
    <name type="scientific">Acidilobus saccharovorans (strain DSM 16705 / JCM 18335 / VKM B-2471 / 345-15)</name>
    <dbReference type="NCBI Taxonomy" id="666510"/>
    <lineage>
        <taxon>Archaea</taxon>
        <taxon>Thermoproteota</taxon>
        <taxon>Thermoprotei</taxon>
        <taxon>Acidilobales</taxon>
        <taxon>Acidilobaceae</taxon>
        <taxon>Acidilobus</taxon>
    </lineage>
</organism>
<dbReference type="HOGENOM" id="CLU_1412424_0_0_2"/>
<sequence length="177" mass="20358">MARPIYGNGFFHVTPGTIFYTIVFEYSDEEEEYYSLISRGSEGEEEERLRAEMQRILDDERIVINSSYSRALVLSAKAEVRGLRRLSSATFFIEIPYRPLSGTNTYENMYEEAVAEYDYTVYWIMPRGGRIKSFDISGEARLSEDGRVLSVRVRSGTKVKGYESVAFELPQHVSVNQ</sequence>
<dbReference type="EMBL" id="CP001742">
    <property type="protein sequence ID" value="ADL19254.1"/>
    <property type="molecule type" value="Genomic_DNA"/>
</dbReference>
<dbReference type="Proteomes" id="UP000000346">
    <property type="component" value="Chromosome"/>
</dbReference>
<dbReference type="eggNOG" id="arCOG05489">
    <property type="taxonomic scope" value="Archaea"/>
</dbReference>
<accession>D9Q1R6</accession>
<evidence type="ECO:0000313" key="2">
    <source>
        <dbReference type="Proteomes" id="UP000000346"/>
    </source>
</evidence>
<evidence type="ECO:0000313" key="1">
    <source>
        <dbReference type="EMBL" id="ADL19254.1"/>
    </source>
</evidence>
<dbReference type="InParanoid" id="D9Q1R6"/>
<dbReference type="OrthoDB" id="36293at2157"/>
<protein>
    <submittedName>
        <fullName evidence="1">Uncharacterized protein</fullName>
    </submittedName>
</protein>
<reference evidence="1 2" key="1">
    <citation type="journal article" date="2010" name="Appl. Environ. Microbiol.">
        <title>The genome sequence of the crenarchaeon Acidilobus saccharovorans supports a new order, Acidilobales, and suggests an important ecological role in terrestrial acidic hot springs.</title>
        <authorList>
            <person name="Mardanov A.V."/>
            <person name="Svetlitchnyi V.A."/>
            <person name="Beletsky A.V."/>
            <person name="Prokofeva M.I."/>
            <person name="Bonch-Osmolovskaya E.A."/>
            <person name="Ravin N.V."/>
            <person name="Skryabin K.G."/>
        </authorList>
    </citation>
    <scope>NUCLEOTIDE SEQUENCE [LARGE SCALE GENOMIC DNA]</scope>
    <source>
        <strain evidence="2">DSM 16705 / JCM 18335 / VKM B-2471 / 345-15</strain>
    </source>
</reference>
<proteinExistence type="predicted"/>
<dbReference type="AlphaFoldDB" id="D9Q1R6"/>
<dbReference type="STRING" id="666510.ASAC_0848"/>
<dbReference type="KEGG" id="asc:ASAC_0848"/>
<gene>
    <name evidence="1" type="ordered locus">ASAC_0848</name>
</gene>
<dbReference type="GeneID" id="9499083"/>
<keyword evidence="2" id="KW-1185">Reference proteome</keyword>
<dbReference type="RefSeq" id="WP_013266766.1">
    <property type="nucleotide sequence ID" value="NC_014374.1"/>
</dbReference>